<dbReference type="AlphaFoldDB" id="A0A915EJN3"/>
<keyword evidence="1" id="KW-0472">Membrane</keyword>
<name>A0A915EJN3_9BILA</name>
<sequence>MLSASYGTSCYLNSALFNAWSAKIAQKVDIDGAHIACMDTSAILPLIAGGIAISSTIVSMFSKEESNVVDLSVFVIAPTHWIPVFNPLITIIVVKPFRQTFTTRKITNSKHFFQSNN</sequence>
<dbReference type="WBParaSite" id="jg6611">
    <property type="protein sequence ID" value="jg6611"/>
    <property type="gene ID" value="jg6611"/>
</dbReference>
<protein>
    <submittedName>
        <fullName evidence="3">Uncharacterized protein</fullName>
    </submittedName>
</protein>
<proteinExistence type="predicted"/>
<dbReference type="Proteomes" id="UP000887574">
    <property type="component" value="Unplaced"/>
</dbReference>
<evidence type="ECO:0000256" key="1">
    <source>
        <dbReference type="SAM" id="Phobius"/>
    </source>
</evidence>
<accession>A0A915EJN3</accession>
<reference evidence="3" key="1">
    <citation type="submission" date="2022-11" db="UniProtKB">
        <authorList>
            <consortium name="WormBaseParasite"/>
        </authorList>
    </citation>
    <scope>IDENTIFICATION</scope>
</reference>
<organism evidence="2 3">
    <name type="scientific">Ditylenchus dipsaci</name>
    <dbReference type="NCBI Taxonomy" id="166011"/>
    <lineage>
        <taxon>Eukaryota</taxon>
        <taxon>Metazoa</taxon>
        <taxon>Ecdysozoa</taxon>
        <taxon>Nematoda</taxon>
        <taxon>Chromadorea</taxon>
        <taxon>Rhabditida</taxon>
        <taxon>Tylenchina</taxon>
        <taxon>Tylenchomorpha</taxon>
        <taxon>Sphaerularioidea</taxon>
        <taxon>Anguinidae</taxon>
        <taxon>Anguininae</taxon>
        <taxon>Ditylenchus</taxon>
    </lineage>
</organism>
<keyword evidence="1" id="KW-1133">Transmembrane helix</keyword>
<dbReference type="Pfam" id="PF10317">
    <property type="entry name" value="7TM_GPCR_Srd"/>
    <property type="match status" value="1"/>
</dbReference>
<dbReference type="InterPro" id="IPR019421">
    <property type="entry name" value="7TM_GPCR_serpentine_rcpt_Srd"/>
</dbReference>
<feature type="transmembrane region" description="Helical" evidence="1">
    <location>
        <begin position="73"/>
        <end position="94"/>
    </location>
</feature>
<keyword evidence="1" id="KW-0812">Transmembrane</keyword>
<feature type="transmembrane region" description="Helical" evidence="1">
    <location>
        <begin position="42"/>
        <end position="61"/>
    </location>
</feature>
<evidence type="ECO:0000313" key="3">
    <source>
        <dbReference type="WBParaSite" id="jg6611"/>
    </source>
</evidence>
<evidence type="ECO:0000313" key="2">
    <source>
        <dbReference type="Proteomes" id="UP000887574"/>
    </source>
</evidence>
<keyword evidence="2" id="KW-1185">Reference proteome</keyword>